<evidence type="ECO:0000313" key="3">
    <source>
        <dbReference type="EMBL" id="RZB61407.1"/>
    </source>
</evidence>
<proteinExistence type="predicted"/>
<evidence type="ECO:0008006" key="5">
    <source>
        <dbReference type="Google" id="ProtNLM"/>
    </source>
</evidence>
<protein>
    <recommendedName>
        <fullName evidence="5">Secreted protein</fullName>
    </recommendedName>
</protein>
<organism evidence="2">
    <name type="scientific">Glycine soja</name>
    <name type="common">Wild soybean</name>
    <dbReference type="NCBI Taxonomy" id="3848"/>
    <lineage>
        <taxon>Eukaryota</taxon>
        <taxon>Viridiplantae</taxon>
        <taxon>Streptophyta</taxon>
        <taxon>Embryophyta</taxon>
        <taxon>Tracheophyta</taxon>
        <taxon>Spermatophyta</taxon>
        <taxon>Magnoliopsida</taxon>
        <taxon>eudicotyledons</taxon>
        <taxon>Gunneridae</taxon>
        <taxon>Pentapetalae</taxon>
        <taxon>rosids</taxon>
        <taxon>fabids</taxon>
        <taxon>Fabales</taxon>
        <taxon>Fabaceae</taxon>
        <taxon>Papilionoideae</taxon>
        <taxon>50 kb inversion clade</taxon>
        <taxon>NPAAA clade</taxon>
        <taxon>indigoferoid/millettioid clade</taxon>
        <taxon>Phaseoleae</taxon>
        <taxon>Glycine</taxon>
        <taxon>Glycine subgen. Soja</taxon>
    </lineage>
</organism>
<keyword evidence="4" id="KW-1185">Reference proteome</keyword>
<dbReference type="Proteomes" id="UP000289340">
    <property type="component" value="Chromosome 16"/>
</dbReference>
<keyword evidence="1" id="KW-0732">Signal</keyword>
<evidence type="ECO:0000256" key="1">
    <source>
        <dbReference type="SAM" id="SignalP"/>
    </source>
</evidence>
<dbReference type="AlphaFoldDB" id="A0A0B2S992"/>
<feature type="chain" id="PRO_5040562968" description="Secreted protein" evidence="1">
    <location>
        <begin position="22"/>
        <end position="78"/>
    </location>
</feature>
<evidence type="ECO:0000313" key="2">
    <source>
        <dbReference type="EMBL" id="KHN41273.1"/>
    </source>
</evidence>
<reference evidence="2" key="1">
    <citation type="submission" date="2014-07" db="EMBL/GenBank/DDBJ databases">
        <title>Identification of a novel salt tolerance gene in wild soybean by whole-genome sequencing.</title>
        <authorList>
            <person name="Lam H.-M."/>
            <person name="Qi X."/>
            <person name="Li M.-W."/>
            <person name="Liu X."/>
            <person name="Xie M."/>
            <person name="Ni M."/>
            <person name="Xu X."/>
        </authorList>
    </citation>
    <scope>NUCLEOTIDE SEQUENCE [LARGE SCALE GENOMIC DNA]</scope>
    <source>
        <tissue evidence="2">Root</tissue>
    </source>
</reference>
<evidence type="ECO:0000313" key="4">
    <source>
        <dbReference type="Proteomes" id="UP000289340"/>
    </source>
</evidence>
<dbReference type="EMBL" id="QZWG01000016">
    <property type="protein sequence ID" value="RZB61407.1"/>
    <property type="molecule type" value="Genomic_DNA"/>
</dbReference>
<feature type="signal peptide" evidence="1">
    <location>
        <begin position="1"/>
        <end position="21"/>
    </location>
</feature>
<reference evidence="3 4" key="2">
    <citation type="submission" date="2018-09" db="EMBL/GenBank/DDBJ databases">
        <title>A high-quality reference genome of wild soybean provides a powerful tool to mine soybean genomes.</title>
        <authorList>
            <person name="Xie M."/>
            <person name="Chung C.Y.L."/>
            <person name="Li M.-W."/>
            <person name="Wong F.-L."/>
            <person name="Chan T.-F."/>
            <person name="Lam H.-M."/>
        </authorList>
    </citation>
    <scope>NUCLEOTIDE SEQUENCE [LARGE SCALE GENOMIC DNA]</scope>
    <source>
        <strain evidence="4">cv. W05</strain>
        <tissue evidence="3">Hypocotyl of etiolated seedlings</tissue>
    </source>
</reference>
<name>A0A0B2S992_GLYSO</name>
<dbReference type="Proteomes" id="UP000053555">
    <property type="component" value="Unassembled WGS sequence"/>
</dbReference>
<accession>A0A0B2S992</accession>
<sequence>MKERNGCILCFFSLTPLAVTPLPCRPHHTSDYSPSFLTPNCSWGKPLHLLLQGSITMPGTKIMCTQIKCNNKHHHQAP</sequence>
<dbReference type="EMBL" id="KN645575">
    <property type="protein sequence ID" value="KHN41273.1"/>
    <property type="molecule type" value="Genomic_DNA"/>
</dbReference>
<gene>
    <name evidence="3" type="ORF">D0Y65_043926</name>
    <name evidence="2" type="ORF">glysoja_030111</name>
</gene>